<evidence type="ECO:0000313" key="2">
    <source>
        <dbReference type="Proteomes" id="UP000510844"/>
    </source>
</evidence>
<evidence type="ECO:0000313" key="1">
    <source>
        <dbReference type="EMBL" id="QLQ39533.1"/>
    </source>
</evidence>
<name>A0A7L6BC31_9ACTN</name>
<gene>
    <name evidence="1" type="ORF">H1D33_12290</name>
</gene>
<dbReference type="EMBL" id="CP059322">
    <property type="protein sequence ID" value="QLQ39533.1"/>
    <property type="molecule type" value="Genomic_DNA"/>
</dbReference>
<proteinExistence type="predicted"/>
<organism evidence="1 2">
    <name type="scientific">Micromonospora robiginosa</name>
    <dbReference type="NCBI Taxonomy" id="2749844"/>
    <lineage>
        <taxon>Bacteria</taxon>
        <taxon>Bacillati</taxon>
        <taxon>Actinomycetota</taxon>
        <taxon>Actinomycetes</taxon>
        <taxon>Micromonosporales</taxon>
        <taxon>Micromonosporaceae</taxon>
        <taxon>Micromonospora</taxon>
    </lineage>
</organism>
<protein>
    <submittedName>
        <fullName evidence="1">Uncharacterized protein</fullName>
    </submittedName>
</protein>
<dbReference type="Proteomes" id="UP000510844">
    <property type="component" value="Chromosome"/>
</dbReference>
<sequence length="166" mass="17331">MRPRLAPPALVLVLLLAGCGGETEQVALPPPASPTPSTVAPLTVKEAKGRYLSVVAAYDIARDELAEAEKAGRPWRSVRERAAAVAAADAACAEELRAVRWPAAVQAPIAALLAEHEVALRHWKLAAGADGAAELRREIRAAAAHDGVRQAAKVRAALGLPPRRAA</sequence>
<reference evidence="1 2" key="2">
    <citation type="journal article" date="2021" name="Mar. Drugs">
        <title>A New Micromonospora Strain with Antibiotic Activity Isolated from the Microbiome of a Mid-Atlantic Deep-Sea Sponge.</title>
        <authorList>
            <person name="Back C.R."/>
            <person name="Stennett H.L."/>
            <person name="Williams S.E."/>
            <person name="Wang L."/>
            <person name="Ojeda Gomez J."/>
            <person name="Abdulle O.M."/>
            <person name="Duffy T."/>
            <person name="Neal C."/>
            <person name="Mantell J."/>
            <person name="Jepson M.A."/>
            <person name="Hendry K.R."/>
            <person name="Powell D."/>
            <person name="Stach J.E.M."/>
            <person name="Essex-Lopresti A.E."/>
            <person name="Willis C.L."/>
            <person name="Curnow P."/>
            <person name="Race P.R."/>
        </authorList>
    </citation>
    <scope>NUCLEOTIDE SEQUENCE [LARGE SCALE GENOMIC DNA]</scope>
    <source>
        <strain evidence="1 2">28ISP2-46</strain>
    </source>
</reference>
<dbReference type="PROSITE" id="PS51257">
    <property type="entry name" value="PROKAR_LIPOPROTEIN"/>
    <property type="match status" value="1"/>
</dbReference>
<dbReference type="RefSeq" id="WP_181571919.1">
    <property type="nucleotide sequence ID" value="NZ_CP059322.2"/>
</dbReference>
<accession>A0A7L6BC31</accession>
<keyword evidence="2" id="KW-1185">Reference proteome</keyword>
<dbReference type="AlphaFoldDB" id="A0A7L6BC31"/>
<dbReference type="KEGG" id="mfeu:H1D33_12290"/>
<reference evidence="2" key="1">
    <citation type="submission" date="2020-07" db="EMBL/GenBank/DDBJ databases">
        <title>A new Micromonospora strain with potent antibiotic activity isolated from the microbiome of a mid-Atlantic deep-sea sponge.</title>
        <authorList>
            <person name="Back C.R."/>
            <person name="Stennett H.L."/>
            <person name="Williams S.E."/>
            <person name="Wang L."/>
            <person name="Ojeda Gomez J."/>
            <person name="Abdulle O.M."/>
            <person name="Duffy T."/>
            <person name="Hendry K.R."/>
            <person name="Powell D."/>
            <person name="Stach J.E."/>
            <person name="Essex-Lopresti A.E."/>
            <person name="Willis C.L."/>
            <person name="Curnow P."/>
            <person name="Race P.R."/>
        </authorList>
    </citation>
    <scope>NUCLEOTIDE SEQUENCE [LARGE SCALE GENOMIC DNA]</scope>
    <source>
        <strain evidence="2">28ISP2-46</strain>
    </source>
</reference>